<gene>
    <name evidence="2" type="ORF">PBY51_023064</name>
</gene>
<evidence type="ECO:0000313" key="2">
    <source>
        <dbReference type="EMBL" id="KAK5851517.1"/>
    </source>
</evidence>
<comment type="caution">
    <text evidence="2">The sequence shown here is derived from an EMBL/GenBank/DDBJ whole genome shotgun (WGS) entry which is preliminary data.</text>
</comment>
<feature type="compositionally biased region" description="Basic and acidic residues" evidence="1">
    <location>
        <begin position="76"/>
        <end position="85"/>
    </location>
</feature>
<reference evidence="2 3" key="1">
    <citation type="journal article" date="2023" name="Genes (Basel)">
        <title>Chromosome-Level Genome Assembly and Circadian Gene Repertoire of the Patagonia Blennie Eleginops maclovinus-The Closest Ancestral Proxy of Antarctic Cryonotothenioids.</title>
        <authorList>
            <person name="Cheng C.C."/>
            <person name="Rivera-Colon A.G."/>
            <person name="Minhas B.F."/>
            <person name="Wilson L."/>
            <person name="Rayamajhi N."/>
            <person name="Vargas-Chacoff L."/>
            <person name="Catchen J.M."/>
        </authorList>
    </citation>
    <scope>NUCLEOTIDE SEQUENCE [LARGE SCALE GENOMIC DNA]</scope>
    <source>
        <strain evidence="2">JMC-PN-2008</strain>
    </source>
</reference>
<keyword evidence="3" id="KW-1185">Reference proteome</keyword>
<evidence type="ECO:0000256" key="1">
    <source>
        <dbReference type="SAM" id="MobiDB-lite"/>
    </source>
</evidence>
<organism evidence="2 3">
    <name type="scientific">Eleginops maclovinus</name>
    <name type="common">Patagonian blennie</name>
    <name type="synonym">Eleginus maclovinus</name>
    <dbReference type="NCBI Taxonomy" id="56733"/>
    <lineage>
        <taxon>Eukaryota</taxon>
        <taxon>Metazoa</taxon>
        <taxon>Chordata</taxon>
        <taxon>Craniata</taxon>
        <taxon>Vertebrata</taxon>
        <taxon>Euteleostomi</taxon>
        <taxon>Actinopterygii</taxon>
        <taxon>Neopterygii</taxon>
        <taxon>Teleostei</taxon>
        <taxon>Neoteleostei</taxon>
        <taxon>Acanthomorphata</taxon>
        <taxon>Eupercaria</taxon>
        <taxon>Perciformes</taxon>
        <taxon>Notothenioidei</taxon>
        <taxon>Eleginopidae</taxon>
        <taxon>Eleginops</taxon>
    </lineage>
</organism>
<name>A0AAN8ADY1_ELEMC</name>
<sequence length="163" mass="18215">MKPEAKLIQRTAFSVEDILDPAKFTRRKIMCAEDASAAGPSTHSDEGRKLHPAGGLCSSEEEEALSPERKRLHSLKAKEPQDPHRLQPGAAAPPGAELQPEPLPNRRTKWKKEQQLQGMEAEEEHGFMSGFSTLTCSPPYYPQIPPQIHMFSPLGPFHHHFYA</sequence>
<feature type="region of interest" description="Disordered" evidence="1">
    <location>
        <begin position="35"/>
        <end position="122"/>
    </location>
</feature>
<dbReference type="Proteomes" id="UP001346869">
    <property type="component" value="Unassembled WGS sequence"/>
</dbReference>
<evidence type="ECO:0000313" key="3">
    <source>
        <dbReference type="Proteomes" id="UP001346869"/>
    </source>
</evidence>
<accession>A0AAN8ADY1</accession>
<dbReference type="AlphaFoldDB" id="A0AAN8ADY1"/>
<proteinExistence type="predicted"/>
<protein>
    <submittedName>
        <fullName evidence="2">Uncharacterized protein</fullName>
    </submittedName>
</protein>
<reference evidence="2 3" key="2">
    <citation type="journal article" date="2023" name="Mol. Biol. Evol.">
        <title>Genomics of Secondarily Temperate Adaptation in the Only Non-Antarctic Icefish.</title>
        <authorList>
            <person name="Rivera-Colon A.G."/>
            <person name="Rayamajhi N."/>
            <person name="Minhas B.F."/>
            <person name="Madrigal G."/>
            <person name="Bilyk K.T."/>
            <person name="Yoon V."/>
            <person name="Hune M."/>
            <person name="Gregory S."/>
            <person name="Cheng C.H.C."/>
            <person name="Catchen J.M."/>
        </authorList>
    </citation>
    <scope>NUCLEOTIDE SEQUENCE [LARGE SCALE GENOMIC DNA]</scope>
    <source>
        <strain evidence="2">JMC-PN-2008</strain>
    </source>
</reference>
<dbReference type="EMBL" id="JAUZQC010000021">
    <property type="protein sequence ID" value="KAK5851517.1"/>
    <property type="molecule type" value="Genomic_DNA"/>
</dbReference>